<organism evidence="1 2">
    <name type="scientific">Pelotomaculum thermopropionicum (strain DSM 13744 / JCM 10971 / SI)</name>
    <dbReference type="NCBI Taxonomy" id="370438"/>
    <lineage>
        <taxon>Bacteria</taxon>
        <taxon>Bacillati</taxon>
        <taxon>Bacillota</taxon>
        <taxon>Clostridia</taxon>
        <taxon>Eubacteriales</taxon>
        <taxon>Desulfotomaculaceae</taxon>
        <taxon>Pelotomaculum</taxon>
    </lineage>
</organism>
<reference evidence="2" key="1">
    <citation type="journal article" date="2008" name="Genome Res.">
        <title>The genome of Pelotomaculum thermopropionicum reveals niche-associated evolution in anaerobic microbiota.</title>
        <authorList>
            <person name="Kosaka T."/>
            <person name="Kato S."/>
            <person name="Shimoyama T."/>
            <person name="Ishii S."/>
            <person name="Abe T."/>
            <person name="Watanabe K."/>
        </authorList>
    </citation>
    <scope>NUCLEOTIDE SEQUENCE [LARGE SCALE GENOMIC DNA]</scope>
    <source>
        <strain evidence="2">DSM 13744 / JCM 10971 / SI</strain>
    </source>
</reference>
<dbReference type="eggNOG" id="ENOG502ZXH9">
    <property type="taxonomic scope" value="Bacteria"/>
</dbReference>
<evidence type="ECO:0000313" key="1">
    <source>
        <dbReference type="EMBL" id="BAF60425.1"/>
    </source>
</evidence>
<accession>A5D001</accession>
<evidence type="ECO:0000313" key="2">
    <source>
        <dbReference type="Proteomes" id="UP000006556"/>
    </source>
</evidence>
<dbReference type="KEGG" id="pth:PTH_2244"/>
<gene>
    <name evidence="1" type="ordered locus">PTH_2244</name>
</gene>
<dbReference type="AlphaFoldDB" id="A5D001"/>
<keyword evidence="2" id="KW-1185">Reference proteome</keyword>
<dbReference type="Proteomes" id="UP000006556">
    <property type="component" value="Chromosome"/>
</dbReference>
<sequence length="67" mass="7591">MQTWDYGEGKAAIYSEDPAIWEAARKAGLKQAGEYRRRDGVLFARQFVGEKEKVRAMVREVGKGAKE</sequence>
<dbReference type="STRING" id="370438.PTH_2244"/>
<name>A5D001_PELTS</name>
<dbReference type="HOGENOM" id="CLU_2808628_0_0_9"/>
<proteinExistence type="predicted"/>
<dbReference type="EMBL" id="AP009389">
    <property type="protein sequence ID" value="BAF60425.1"/>
    <property type="molecule type" value="Genomic_DNA"/>
</dbReference>
<protein>
    <submittedName>
        <fullName evidence="1">Uncharacterized protein</fullName>
    </submittedName>
</protein>